<dbReference type="PANTHER" id="PTHR11795:SF449">
    <property type="entry name" value="BRANCHED-CHAIN AMINO ACID TRANSPORT PERMEASE PROTEIN LIVH-RELATED"/>
    <property type="match status" value="1"/>
</dbReference>
<keyword evidence="2" id="KW-0813">Transport</keyword>
<evidence type="ECO:0000256" key="1">
    <source>
        <dbReference type="ARBA" id="ARBA00004651"/>
    </source>
</evidence>
<keyword evidence="6 9" id="KW-1133">Transmembrane helix</keyword>
<organism evidence="10 11">
    <name type="scientific">Achromobacter denitrificans</name>
    <name type="common">Alcaligenes denitrificans</name>
    <dbReference type="NCBI Taxonomy" id="32002"/>
    <lineage>
        <taxon>Bacteria</taxon>
        <taxon>Pseudomonadati</taxon>
        <taxon>Pseudomonadota</taxon>
        <taxon>Betaproteobacteria</taxon>
        <taxon>Burkholderiales</taxon>
        <taxon>Alcaligenaceae</taxon>
        <taxon>Achromobacter</taxon>
    </lineage>
</organism>
<dbReference type="RefSeq" id="WP_088447312.1">
    <property type="nucleotide sequence ID" value="NZ_CP020917.1"/>
</dbReference>
<feature type="transmembrane region" description="Helical" evidence="9">
    <location>
        <begin position="216"/>
        <end position="245"/>
    </location>
</feature>
<accession>A0A6N0JHC1</accession>
<feature type="transmembrane region" description="Helical" evidence="9">
    <location>
        <begin position="12"/>
        <end position="29"/>
    </location>
</feature>
<evidence type="ECO:0000313" key="10">
    <source>
        <dbReference type="EMBL" id="QKQ46178.1"/>
    </source>
</evidence>
<evidence type="ECO:0000256" key="8">
    <source>
        <dbReference type="ARBA" id="ARBA00037998"/>
    </source>
</evidence>
<proteinExistence type="inferred from homology"/>
<dbReference type="EMBL" id="CP054569">
    <property type="protein sequence ID" value="QKQ46178.1"/>
    <property type="molecule type" value="Genomic_DNA"/>
</dbReference>
<dbReference type="Pfam" id="PF02653">
    <property type="entry name" value="BPD_transp_2"/>
    <property type="match status" value="1"/>
</dbReference>
<feature type="transmembrane region" description="Helical" evidence="9">
    <location>
        <begin position="96"/>
        <end position="116"/>
    </location>
</feature>
<feature type="transmembrane region" description="Helical" evidence="9">
    <location>
        <begin position="136"/>
        <end position="154"/>
    </location>
</feature>
<feature type="transmembrane region" description="Helical" evidence="9">
    <location>
        <begin position="184"/>
        <end position="204"/>
    </location>
</feature>
<reference evidence="10 11" key="1">
    <citation type="submission" date="2020-05" db="EMBL/GenBank/DDBJ databases">
        <title>FDA dAtabase for Regulatory Grade micrObial Sequences (FDA-ARGOS): Supporting development and validation of Infectious Disease Dx tests.</title>
        <authorList>
            <person name="Sproer C."/>
            <person name="Gronow S."/>
            <person name="Severitt S."/>
            <person name="Schroder I."/>
            <person name="Tallon L."/>
            <person name="Sadzewicz L."/>
            <person name="Zhao X."/>
            <person name="Vavikolanu K."/>
            <person name="Mehta A."/>
            <person name="Aluvathingal J."/>
            <person name="Nadendla S."/>
            <person name="Myers T."/>
            <person name="Yan Y."/>
            <person name="Sichtig H."/>
        </authorList>
    </citation>
    <scope>NUCLEOTIDE SEQUENCE [LARGE SCALE GENOMIC DNA]</scope>
    <source>
        <strain evidence="10 11">FDAARGOS_787</strain>
    </source>
</reference>
<evidence type="ECO:0000256" key="5">
    <source>
        <dbReference type="ARBA" id="ARBA00022970"/>
    </source>
</evidence>
<dbReference type="CDD" id="cd06582">
    <property type="entry name" value="TM_PBP1_LivH_like"/>
    <property type="match status" value="1"/>
</dbReference>
<keyword evidence="5" id="KW-0029">Amino-acid transport</keyword>
<dbReference type="PANTHER" id="PTHR11795">
    <property type="entry name" value="BRANCHED-CHAIN AMINO ACID TRANSPORT SYSTEM PERMEASE PROTEIN LIVH"/>
    <property type="match status" value="1"/>
</dbReference>
<dbReference type="InterPro" id="IPR001851">
    <property type="entry name" value="ABC_transp_permease"/>
</dbReference>
<evidence type="ECO:0000256" key="2">
    <source>
        <dbReference type="ARBA" id="ARBA00022448"/>
    </source>
</evidence>
<evidence type="ECO:0000256" key="7">
    <source>
        <dbReference type="ARBA" id="ARBA00023136"/>
    </source>
</evidence>
<evidence type="ECO:0000256" key="4">
    <source>
        <dbReference type="ARBA" id="ARBA00022692"/>
    </source>
</evidence>
<comment type="similarity">
    <text evidence="8">Belongs to the binding-protein-dependent transport system permease family. LivHM subfamily.</text>
</comment>
<dbReference type="GO" id="GO:0022857">
    <property type="term" value="F:transmembrane transporter activity"/>
    <property type="evidence" value="ECO:0007669"/>
    <property type="project" value="InterPro"/>
</dbReference>
<dbReference type="Proteomes" id="UP000509782">
    <property type="component" value="Chromosome"/>
</dbReference>
<evidence type="ECO:0000256" key="3">
    <source>
        <dbReference type="ARBA" id="ARBA00022475"/>
    </source>
</evidence>
<dbReference type="GO" id="GO:0006865">
    <property type="term" value="P:amino acid transport"/>
    <property type="evidence" value="ECO:0007669"/>
    <property type="project" value="UniProtKB-KW"/>
</dbReference>
<dbReference type="InterPro" id="IPR052157">
    <property type="entry name" value="BCAA_transport_permease"/>
</dbReference>
<dbReference type="GO" id="GO:0005886">
    <property type="term" value="C:plasma membrane"/>
    <property type="evidence" value="ECO:0007669"/>
    <property type="project" value="UniProtKB-SubCell"/>
</dbReference>
<gene>
    <name evidence="10" type="ORF">FOC81_05540</name>
</gene>
<name>A0A6N0JHC1_ACHDE</name>
<keyword evidence="4 9" id="KW-0812">Transmembrane</keyword>
<evidence type="ECO:0000256" key="6">
    <source>
        <dbReference type="ARBA" id="ARBA00022989"/>
    </source>
</evidence>
<sequence length="297" mass="31391">MIQFLIEILLRISEFSLIALGLSLVYGLVKFPNVAHVQYAMLGAYLMFFFIRAGLASVAALILSSLCMGVFAALVHKLVFSRLLRAGPAITMIGSLAIAMIISAVILGVAGSFPLVPQSASGQSFTIAGVFLSQAQGYKIVTTLCVILMFWLFWTRTRLGRSMRALSSNAVLADASGLHASRTVLLVAFASGVLAGLGGCLLGMSSGAYSNMGNDLLLPVFAAAILGGLGNPLGAVLGAAFIALIETVVTNVNFGWMVGEDMAFIPLPYLGATSFLILLLALLFRPYGLFDKEVRRV</sequence>
<feature type="transmembrane region" description="Helical" evidence="9">
    <location>
        <begin position="266"/>
        <end position="287"/>
    </location>
</feature>
<evidence type="ECO:0000313" key="11">
    <source>
        <dbReference type="Proteomes" id="UP000509782"/>
    </source>
</evidence>
<evidence type="ECO:0000256" key="9">
    <source>
        <dbReference type="SAM" id="Phobius"/>
    </source>
</evidence>
<keyword evidence="3" id="KW-1003">Cell membrane</keyword>
<keyword evidence="7 9" id="KW-0472">Membrane</keyword>
<comment type="subcellular location">
    <subcellularLocation>
        <location evidence="1">Cell membrane</location>
        <topology evidence="1">Multi-pass membrane protein</topology>
    </subcellularLocation>
</comment>
<protein>
    <submittedName>
        <fullName evidence="10">Branched-chain amino acid ABC transporter permease</fullName>
    </submittedName>
</protein>
<feature type="transmembrane region" description="Helical" evidence="9">
    <location>
        <begin position="49"/>
        <end position="75"/>
    </location>
</feature>
<dbReference type="AlphaFoldDB" id="A0A6N0JHC1"/>